<evidence type="ECO:0008006" key="2">
    <source>
        <dbReference type="Google" id="ProtNLM"/>
    </source>
</evidence>
<reference evidence="1" key="1">
    <citation type="submission" date="2017-11" db="EMBL/GenBank/DDBJ databases">
        <title>Japanese Sake Yeast GSP6 strain partial genome sequence.</title>
        <authorList>
            <person name="Monoi N."/>
        </authorList>
    </citation>
    <scope>NUCLEOTIDE SEQUENCE</scope>
    <source>
        <strain evidence="1">GSP6</strain>
    </source>
</reference>
<protein>
    <recommendedName>
        <fullName evidence="2">YGR122Wp-like protein</fullName>
    </recommendedName>
</protein>
<accession>A0A2Z5V9Z9</accession>
<dbReference type="AlphaFoldDB" id="A0A2Z5V9Z9"/>
<dbReference type="Pfam" id="PF17306">
    <property type="entry name" value="DUF5355"/>
    <property type="match status" value="1"/>
</dbReference>
<organism evidence="1">
    <name type="scientific">Saccharomyces cerevisiae</name>
    <name type="common">Baker's yeast</name>
    <dbReference type="NCBI Taxonomy" id="4932"/>
    <lineage>
        <taxon>Eukaryota</taxon>
        <taxon>Fungi</taxon>
        <taxon>Dikarya</taxon>
        <taxon>Ascomycota</taxon>
        <taxon>Saccharomycotina</taxon>
        <taxon>Saccharomycetes</taxon>
        <taxon>Saccharomycetales</taxon>
        <taxon>Saccharomycetaceae</taxon>
        <taxon>Saccharomyces</taxon>
    </lineage>
</organism>
<evidence type="ECO:0000313" key="1">
    <source>
        <dbReference type="EMBL" id="BBB22106.1"/>
    </source>
</evidence>
<proteinExistence type="predicted"/>
<dbReference type="EMBL" id="LC333795">
    <property type="protein sequence ID" value="BBB22106.1"/>
    <property type="molecule type" value="Genomic_DNA"/>
</dbReference>
<name>A0A2Z5V9Z9_YEASX</name>
<sequence length="402" mass="45317">MRENAMSTKKLPYKLSGSSKITTSIPNDLIILRNNCINSLNSSSSKADSITCIDTWLKYTEGLVTHRYEANNDAALIEEEIAIALINVAVFYQDIGIETLYRAYESSQASNNLWTTSGTYLKRGLGLICFLGKNFQINTANDCQKMQVLNVLNQLSLEFQLLQQLGIVVLALSKLRSKISKDAVADLEPQELEELGKSSVFYAKLCIGSYSTASQCQGGRIVDALFMNYLQSLTYLFLSINQYNIDECGIAIGMLQESIKKLLNIVPNSQLKELDILSSNDITKKRDLIKMSFKRKIHGSTLKNQRIFEKKVPFSSKAYMMPLLKSSLDDFIIPLTILLRYRYQTTNENYSFKTVETDVSKLKELFPRGKSSDIEGTVWSFQDGHLTFADSNNATHNCGNYF</sequence>
<dbReference type="InterPro" id="IPR035278">
    <property type="entry name" value="DUF5355"/>
</dbReference>
<dbReference type="VEuPathDB" id="FungiDB:YGR122W"/>